<dbReference type="CDD" id="cd16415">
    <property type="entry name" value="HAD_dREG-2_like"/>
    <property type="match status" value="1"/>
</dbReference>
<comment type="caution">
    <text evidence="1">The sequence shown here is derived from an EMBL/GenBank/DDBJ whole genome shotgun (WGS) entry which is preliminary data.</text>
</comment>
<dbReference type="InterPro" id="IPR023214">
    <property type="entry name" value="HAD_sf"/>
</dbReference>
<organism evidence="1 2">
    <name type="scientific">Funiculus sociatus GB2-A5</name>
    <dbReference type="NCBI Taxonomy" id="2933946"/>
    <lineage>
        <taxon>Bacteria</taxon>
        <taxon>Bacillati</taxon>
        <taxon>Cyanobacteriota</taxon>
        <taxon>Cyanophyceae</taxon>
        <taxon>Coleofasciculales</taxon>
        <taxon>Coleofasciculaceae</taxon>
        <taxon>Funiculus</taxon>
    </lineage>
</organism>
<keyword evidence="2" id="KW-1185">Reference proteome</keyword>
<dbReference type="PANTHER" id="PTHR46191">
    <property type="match status" value="1"/>
</dbReference>
<dbReference type="InterPro" id="IPR036412">
    <property type="entry name" value="HAD-like_sf"/>
</dbReference>
<dbReference type="PANTHER" id="PTHR46191:SF2">
    <property type="entry name" value="HALOACID DEHALOGENASE-LIKE HYDROLASE DOMAIN-CONTAINING PROTEIN 3"/>
    <property type="match status" value="1"/>
</dbReference>
<evidence type="ECO:0000313" key="1">
    <source>
        <dbReference type="EMBL" id="MEP0865151.1"/>
    </source>
</evidence>
<evidence type="ECO:0000313" key="2">
    <source>
        <dbReference type="Proteomes" id="UP001442494"/>
    </source>
</evidence>
<dbReference type="Gene3D" id="3.40.50.1000">
    <property type="entry name" value="HAD superfamily/HAD-like"/>
    <property type="match status" value="1"/>
</dbReference>
<dbReference type="GO" id="GO:0016787">
    <property type="term" value="F:hydrolase activity"/>
    <property type="evidence" value="ECO:0007669"/>
    <property type="project" value="UniProtKB-KW"/>
</dbReference>
<name>A0ABV0JNZ1_9CYAN</name>
<reference evidence="1 2" key="1">
    <citation type="submission" date="2022-04" db="EMBL/GenBank/DDBJ databases">
        <title>Positive selection, recombination, and allopatry shape intraspecific diversity of widespread and dominant cyanobacteria.</title>
        <authorList>
            <person name="Wei J."/>
            <person name="Shu W."/>
            <person name="Hu C."/>
        </authorList>
    </citation>
    <scope>NUCLEOTIDE SEQUENCE [LARGE SCALE GENOMIC DNA]</scope>
    <source>
        <strain evidence="1 2">GB2-A5</strain>
    </source>
</reference>
<gene>
    <name evidence="1" type="ORF">NDI37_11810</name>
</gene>
<dbReference type="EMBL" id="JAMPKK010000022">
    <property type="protein sequence ID" value="MEP0865151.1"/>
    <property type="molecule type" value="Genomic_DNA"/>
</dbReference>
<dbReference type="NCBIfam" id="TIGR02252">
    <property type="entry name" value="DREG-2"/>
    <property type="match status" value="1"/>
</dbReference>
<protein>
    <submittedName>
        <fullName evidence="1">HAD family hydrolase</fullName>
    </submittedName>
</protein>
<dbReference type="SUPFAM" id="SSF56784">
    <property type="entry name" value="HAD-like"/>
    <property type="match status" value="1"/>
</dbReference>
<dbReference type="InterPro" id="IPR011949">
    <property type="entry name" value="HAD-SF_hydro_IA_REG-2-like"/>
</dbReference>
<accession>A0ABV0JNZ1</accession>
<sequence>MEHENSRKRPKVIFVDAVGTMFGVRGSIGEVYGAIARRFDVEVSPEDLQKAFYESFKASPPPVFPGTEPQKIPDCESDWWRAIALSTFHKAGVLEKFSNFASFFDELYNHFSTPEPWFVYSDVPASLEKWRKMGIELGVVSNFDSRIYSVLQSLNLIQYFTSVTICSEVGAAKPDPQIFAVALQKHQAKAEDVWHIGDSHQEDYQGAKAAGLKGILLKRTE</sequence>
<dbReference type="InterPro" id="IPR006439">
    <property type="entry name" value="HAD-SF_hydro_IA"/>
</dbReference>
<dbReference type="Proteomes" id="UP001442494">
    <property type="component" value="Unassembled WGS sequence"/>
</dbReference>
<dbReference type="NCBIfam" id="TIGR01549">
    <property type="entry name" value="HAD-SF-IA-v1"/>
    <property type="match status" value="1"/>
</dbReference>
<dbReference type="Pfam" id="PF00702">
    <property type="entry name" value="Hydrolase"/>
    <property type="match status" value="1"/>
</dbReference>
<dbReference type="SFLD" id="SFLDS00003">
    <property type="entry name" value="Haloacid_Dehalogenase"/>
    <property type="match status" value="1"/>
</dbReference>
<dbReference type="InterPro" id="IPR051828">
    <property type="entry name" value="HAD-like_hydrolase_domain"/>
</dbReference>
<dbReference type="SFLD" id="SFLDG01129">
    <property type="entry name" value="C1.5:_HAD__Beta-PGM__Phosphata"/>
    <property type="match status" value="1"/>
</dbReference>
<keyword evidence="1" id="KW-0378">Hydrolase</keyword>
<dbReference type="Gene3D" id="1.10.150.720">
    <property type="entry name" value="Haloacid dehalogenase-like hydrolase"/>
    <property type="match status" value="1"/>
</dbReference>
<dbReference type="RefSeq" id="WP_190419129.1">
    <property type="nucleotide sequence ID" value="NZ_JAMPKK010000022.1"/>
</dbReference>
<dbReference type="InterPro" id="IPR044924">
    <property type="entry name" value="HAD-SF_hydro_IA_REG-2-like_cap"/>
</dbReference>
<proteinExistence type="predicted"/>